<comment type="caution">
    <text evidence="6">The sequence shown here is derived from an EMBL/GenBank/DDBJ whole genome shotgun (WGS) entry which is preliminary data.</text>
</comment>
<dbReference type="PANTHER" id="PTHR16950:SF16">
    <property type="entry name" value="ZINC TRANSPORTER ZIP13"/>
    <property type="match status" value="1"/>
</dbReference>
<dbReference type="Proteomes" id="UP000176404">
    <property type="component" value="Unassembled WGS sequence"/>
</dbReference>
<feature type="transmembrane region" description="Helical" evidence="5">
    <location>
        <begin position="38"/>
        <end position="56"/>
    </location>
</feature>
<evidence type="ECO:0000256" key="3">
    <source>
        <dbReference type="ARBA" id="ARBA00022989"/>
    </source>
</evidence>
<organism evidence="6 7">
    <name type="scientific">Candidatus Woesebacteria bacterium RIFCSPLOWO2_01_FULL_39_10b</name>
    <dbReference type="NCBI Taxonomy" id="1802517"/>
    <lineage>
        <taxon>Bacteria</taxon>
        <taxon>Candidatus Woeseibacteriota</taxon>
    </lineage>
</organism>
<dbReference type="Pfam" id="PF02535">
    <property type="entry name" value="Zip"/>
    <property type="match status" value="2"/>
</dbReference>
<evidence type="ECO:0000313" key="6">
    <source>
        <dbReference type="EMBL" id="OGM60722.1"/>
    </source>
</evidence>
<evidence type="ECO:0008006" key="8">
    <source>
        <dbReference type="Google" id="ProtNLM"/>
    </source>
</evidence>
<feature type="transmembrane region" description="Helical" evidence="5">
    <location>
        <begin position="6"/>
        <end position="26"/>
    </location>
</feature>
<evidence type="ECO:0000256" key="5">
    <source>
        <dbReference type="SAM" id="Phobius"/>
    </source>
</evidence>
<dbReference type="AlphaFoldDB" id="A0A1F8B9K1"/>
<gene>
    <name evidence="6" type="ORF">A2892_01615</name>
</gene>
<evidence type="ECO:0000256" key="4">
    <source>
        <dbReference type="ARBA" id="ARBA00023136"/>
    </source>
</evidence>
<sequence>MNSFLELISLAFLGSMAGLIGGVIFLVKKDWARKLSKLAVPFASGVLLSVSILHLIPEAEELIGEISYLYVLLAFLVSFIFEQFFTTLHHHEDRKSTILKTTVPLVIVGDTIHNFIDGVAIAAAYLNDPAFGLIVALATFFHETPHEIGDFGVLISSGWSRSKTFIANALSASATFPGALFVFFFNQDINNSLGLLLAVSAGVFLYLGASDFLPEIGEEKNKMRVWKQTLLVVAGAGVMYFLTFLTPEP</sequence>
<evidence type="ECO:0000313" key="7">
    <source>
        <dbReference type="Proteomes" id="UP000176404"/>
    </source>
</evidence>
<proteinExistence type="predicted"/>
<keyword evidence="2 5" id="KW-0812">Transmembrane</keyword>
<dbReference type="InterPro" id="IPR003689">
    <property type="entry name" value="ZIP"/>
</dbReference>
<evidence type="ECO:0000256" key="1">
    <source>
        <dbReference type="ARBA" id="ARBA00004141"/>
    </source>
</evidence>
<feature type="transmembrane region" description="Helical" evidence="5">
    <location>
        <begin position="68"/>
        <end position="85"/>
    </location>
</feature>
<name>A0A1F8B9K1_9BACT</name>
<accession>A0A1F8B9K1</accession>
<protein>
    <recommendedName>
        <fullName evidence="8">ZIP zinc transporter</fullName>
    </recommendedName>
</protein>
<keyword evidence="4 5" id="KW-0472">Membrane</keyword>
<evidence type="ECO:0000256" key="2">
    <source>
        <dbReference type="ARBA" id="ARBA00022692"/>
    </source>
</evidence>
<feature type="transmembrane region" description="Helical" evidence="5">
    <location>
        <begin position="192"/>
        <end position="213"/>
    </location>
</feature>
<dbReference type="GO" id="GO:0046873">
    <property type="term" value="F:metal ion transmembrane transporter activity"/>
    <property type="evidence" value="ECO:0007669"/>
    <property type="project" value="InterPro"/>
</dbReference>
<keyword evidence="3 5" id="KW-1133">Transmembrane helix</keyword>
<feature type="transmembrane region" description="Helical" evidence="5">
    <location>
        <begin position="225"/>
        <end position="245"/>
    </location>
</feature>
<dbReference type="PANTHER" id="PTHR16950">
    <property type="entry name" value="ZINC TRANSPORTER SLC39A7 HISTIDINE-RICH MEMBRANE PROTEIN KE4"/>
    <property type="match status" value="1"/>
</dbReference>
<feature type="transmembrane region" description="Helical" evidence="5">
    <location>
        <begin position="165"/>
        <end position="186"/>
    </location>
</feature>
<reference evidence="6 7" key="1">
    <citation type="journal article" date="2016" name="Nat. Commun.">
        <title>Thousands of microbial genomes shed light on interconnected biogeochemical processes in an aquifer system.</title>
        <authorList>
            <person name="Anantharaman K."/>
            <person name="Brown C.T."/>
            <person name="Hug L.A."/>
            <person name="Sharon I."/>
            <person name="Castelle C.J."/>
            <person name="Probst A.J."/>
            <person name="Thomas B.C."/>
            <person name="Singh A."/>
            <person name="Wilkins M.J."/>
            <person name="Karaoz U."/>
            <person name="Brodie E.L."/>
            <person name="Williams K.H."/>
            <person name="Hubbard S.S."/>
            <person name="Banfield J.F."/>
        </authorList>
    </citation>
    <scope>NUCLEOTIDE SEQUENCE [LARGE SCALE GENOMIC DNA]</scope>
</reference>
<dbReference type="STRING" id="1802517.A2892_01615"/>
<dbReference type="EMBL" id="MGHD01000003">
    <property type="protein sequence ID" value="OGM60722.1"/>
    <property type="molecule type" value="Genomic_DNA"/>
</dbReference>
<comment type="subcellular location">
    <subcellularLocation>
        <location evidence="1">Membrane</location>
        <topology evidence="1">Multi-pass membrane protein</topology>
    </subcellularLocation>
</comment>
<dbReference type="GO" id="GO:0016020">
    <property type="term" value="C:membrane"/>
    <property type="evidence" value="ECO:0007669"/>
    <property type="project" value="UniProtKB-SubCell"/>
</dbReference>